<name>A0ABR8XM81_9BACL</name>
<comment type="similarity">
    <text evidence="1">Belongs to the thioesterase family.</text>
</comment>
<evidence type="ECO:0000259" key="2">
    <source>
        <dbReference type="Pfam" id="PF00975"/>
    </source>
</evidence>
<proteinExistence type="inferred from homology"/>
<dbReference type="RefSeq" id="WP_191703624.1">
    <property type="nucleotide sequence ID" value="NZ_JACSPW010000006.1"/>
</dbReference>
<evidence type="ECO:0000256" key="1">
    <source>
        <dbReference type="ARBA" id="ARBA00007169"/>
    </source>
</evidence>
<dbReference type="Proteomes" id="UP000600565">
    <property type="component" value="Unassembled WGS sequence"/>
</dbReference>
<dbReference type="InterPro" id="IPR001031">
    <property type="entry name" value="Thioesterase"/>
</dbReference>
<dbReference type="PANTHER" id="PTHR11487:SF0">
    <property type="entry name" value="S-ACYL FATTY ACID SYNTHASE THIOESTERASE, MEDIUM CHAIN"/>
    <property type="match status" value="1"/>
</dbReference>
<feature type="domain" description="Thioesterase" evidence="2">
    <location>
        <begin position="5"/>
        <end position="224"/>
    </location>
</feature>
<dbReference type="Gene3D" id="3.40.50.1820">
    <property type="entry name" value="alpha/beta hydrolase"/>
    <property type="match status" value="1"/>
</dbReference>
<sequence length="238" mass="27528">MTHVLFCFPHAGGSASFFKNWIINDKIKIVPIEYPGHGSKYCVPFCESMDQLIDYLIEELIYKYQLLSTHSFSFFGHSMGATVAYEVSKHLEERYQIVTDHLFISSKSSPEYRLEQSQLTEIQLKEMLLQMGGVSKNLLELEEVTEVFFPIIRADLKLLEEYQGNNDLKLRTNATLFRGLNDSVTRESMESWKSYINQINSFHTFNGNHFYLLNNKNELLDIIQSVIACDVSTQLTQI</sequence>
<evidence type="ECO:0000313" key="3">
    <source>
        <dbReference type="EMBL" id="MBD8033047.1"/>
    </source>
</evidence>
<dbReference type="SUPFAM" id="SSF53474">
    <property type="entry name" value="alpha/beta-Hydrolases"/>
    <property type="match status" value="1"/>
</dbReference>
<protein>
    <submittedName>
        <fullName evidence="3">Thioesterase</fullName>
    </submittedName>
</protein>
<dbReference type="InterPro" id="IPR012223">
    <property type="entry name" value="TEII"/>
</dbReference>
<reference evidence="3 4" key="1">
    <citation type="submission" date="2020-08" db="EMBL/GenBank/DDBJ databases">
        <title>A Genomic Blueprint of the Chicken Gut Microbiome.</title>
        <authorList>
            <person name="Gilroy R."/>
            <person name="Ravi A."/>
            <person name="Getino M."/>
            <person name="Pursley I."/>
            <person name="Horton D.L."/>
            <person name="Alikhan N.-F."/>
            <person name="Baker D."/>
            <person name="Gharbi K."/>
            <person name="Hall N."/>
            <person name="Watson M."/>
            <person name="Adriaenssens E.M."/>
            <person name="Foster-Nyarko E."/>
            <person name="Jarju S."/>
            <person name="Secka A."/>
            <person name="Antonio M."/>
            <person name="Oren A."/>
            <person name="Chaudhuri R."/>
            <person name="La Ragione R.M."/>
            <person name="Hildebrand F."/>
            <person name="Pallen M.J."/>
        </authorList>
    </citation>
    <scope>NUCLEOTIDE SEQUENCE [LARGE SCALE GENOMIC DNA]</scope>
    <source>
        <strain evidence="3 4">Sa1YVA6</strain>
    </source>
</reference>
<dbReference type="InterPro" id="IPR029058">
    <property type="entry name" value="AB_hydrolase_fold"/>
</dbReference>
<organism evidence="3 4">
    <name type="scientific">Solibacillus merdavium</name>
    <dbReference type="NCBI Taxonomy" id="2762218"/>
    <lineage>
        <taxon>Bacteria</taxon>
        <taxon>Bacillati</taxon>
        <taxon>Bacillota</taxon>
        <taxon>Bacilli</taxon>
        <taxon>Bacillales</taxon>
        <taxon>Caryophanaceae</taxon>
        <taxon>Solibacillus</taxon>
    </lineage>
</organism>
<dbReference type="Pfam" id="PF00975">
    <property type="entry name" value="Thioesterase"/>
    <property type="match status" value="1"/>
</dbReference>
<dbReference type="PANTHER" id="PTHR11487">
    <property type="entry name" value="THIOESTERASE"/>
    <property type="match status" value="1"/>
</dbReference>
<accession>A0ABR8XM81</accession>
<keyword evidence="4" id="KW-1185">Reference proteome</keyword>
<dbReference type="EMBL" id="JACSPW010000006">
    <property type="protein sequence ID" value="MBD8033047.1"/>
    <property type="molecule type" value="Genomic_DNA"/>
</dbReference>
<comment type="caution">
    <text evidence="3">The sequence shown here is derived from an EMBL/GenBank/DDBJ whole genome shotgun (WGS) entry which is preliminary data.</text>
</comment>
<evidence type="ECO:0000313" key="4">
    <source>
        <dbReference type="Proteomes" id="UP000600565"/>
    </source>
</evidence>
<gene>
    <name evidence="3" type="ORF">H9632_08205</name>
</gene>